<evidence type="ECO:0000313" key="3">
    <source>
        <dbReference type="Proteomes" id="UP000198688"/>
    </source>
</evidence>
<keyword evidence="3" id="KW-1185">Reference proteome</keyword>
<dbReference type="AlphaFoldDB" id="A0A1H2BRG3"/>
<keyword evidence="1" id="KW-0472">Membrane</keyword>
<feature type="transmembrane region" description="Helical" evidence="1">
    <location>
        <begin position="19"/>
        <end position="40"/>
    </location>
</feature>
<gene>
    <name evidence="2" type="ORF">SAMN04489716_4828</name>
</gene>
<feature type="transmembrane region" description="Helical" evidence="1">
    <location>
        <begin position="81"/>
        <end position="103"/>
    </location>
</feature>
<feature type="transmembrane region" description="Helical" evidence="1">
    <location>
        <begin position="46"/>
        <end position="69"/>
    </location>
</feature>
<name>A0A1H2BRG3_9ACTN</name>
<dbReference type="Proteomes" id="UP000198688">
    <property type="component" value="Chromosome I"/>
</dbReference>
<dbReference type="STRING" id="113562.SAMN04489716_4828"/>
<sequence length="108" mass="11611">MNSGVEEAKLTLQRLIGKFALLFAFIYVLMVAAGFVRVAQGDQVPVSTWLLLVLPGIAFFPAVVDAVGLHRTADQARLRTLWRRCGLLAVAGMVLLVVVAFAAEGINS</sequence>
<keyword evidence="1" id="KW-0812">Transmembrane</keyword>
<proteinExistence type="predicted"/>
<evidence type="ECO:0000313" key="2">
    <source>
        <dbReference type="EMBL" id="SDT60788.1"/>
    </source>
</evidence>
<protein>
    <submittedName>
        <fullName evidence="2">Uncharacterized protein</fullName>
    </submittedName>
</protein>
<dbReference type="EMBL" id="LT629758">
    <property type="protein sequence ID" value="SDT60788.1"/>
    <property type="molecule type" value="Genomic_DNA"/>
</dbReference>
<evidence type="ECO:0000256" key="1">
    <source>
        <dbReference type="SAM" id="Phobius"/>
    </source>
</evidence>
<dbReference type="OrthoDB" id="3298772at2"/>
<dbReference type="RefSeq" id="WP_157751766.1">
    <property type="nucleotide sequence ID" value="NZ_BOMJ01000008.1"/>
</dbReference>
<organism evidence="2 3">
    <name type="scientific">Actinoplanes derwentensis</name>
    <dbReference type="NCBI Taxonomy" id="113562"/>
    <lineage>
        <taxon>Bacteria</taxon>
        <taxon>Bacillati</taxon>
        <taxon>Actinomycetota</taxon>
        <taxon>Actinomycetes</taxon>
        <taxon>Micromonosporales</taxon>
        <taxon>Micromonosporaceae</taxon>
        <taxon>Actinoplanes</taxon>
    </lineage>
</organism>
<accession>A0A1H2BRG3</accession>
<keyword evidence="1" id="KW-1133">Transmembrane helix</keyword>
<reference evidence="2 3" key="1">
    <citation type="submission" date="2016-10" db="EMBL/GenBank/DDBJ databases">
        <authorList>
            <person name="de Groot N.N."/>
        </authorList>
    </citation>
    <scope>NUCLEOTIDE SEQUENCE [LARGE SCALE GENOMIC DNA]</scope>
    <source>
        <strain evidence="2 3">DSM 43941</strain>
    </source>
</reference>